<proteinExistence type="predicted"/>
<gene>
    <name evidence="1" type="ORF">CTQ69_16345</name>
</gene>
<organism evidence="1">
    <name type="scientific">Salmonella diarizonae</name>
    <dbReference type="NCBI Taxonomy" id="59204"/>
    <lineage>
        <taxon>Bacteria</taxon>
        <taxon>Pseudomonadati</taxon>
        <taxon>Pseudomonadota</taxon>
        <taxon>Gammaproteobacteria</taxon>
        <taxon>Enterobacterales</taxon>
        <taxon>Enterobacteriaceae</taxon>
        <taxon>Salmonella</taxon>
    </lineage>
</organism>
<evidence type="ECO:0000313" key="1">
    <source>
        <dbReference type="EMBL" id="ECC3915532.1"/>
    </source>
</evidence>
<sequence length="109" mass="12239">MSAELMMSRIETCLMHCIASSGATVGCDISFTAEGEKVISIGLYFNDGKPLHFSLSYLEVEGSQPSFIRDEYKCRHCGSTERMKLVADFIKFTASKWCGRFDYGKNQND</sequence>
<name>A0A5Y1Y9X4_SALDZ</name>
<dbReference type="Proteomes" id="UP000839735">
    <property type="component" value="Unassembled WGS sequence"/>
</dbReference>
<accession>A0A5Y1Y9X4</accession>
<protein>
    <submittedName>
        <fullName evidence="1">Uncharacterized protein</fullName>
    </submittedName>
</protein>
<comment type="caution">
    <text evidence="1">The sequence shown here is derived from an EMBL/GenBank/DDBJ whole genome shotgun (WGS) entry which is preliminary data.</text>
</comment>
<dbReference type="EMBL" id="AAIBIC010000020">
    <property type="protein sequence ID" value="ECC3915532.1"/>
    <property type="molecule type" value="Genomic_DNA"/>
</dbReference>
<dbReference type="AlphaFoldDB" id="A0A5Y1Y9X4"/>
<reference evidence="1" key="1">
    <citation type="submission" date="2018-08" db="EMBL/GenBank/DDBJ databases">
        <authorList>
            <person name="Ashton P.M."/>
            <person name="Dallman T."/>
            <person name="Nair S."/>
            <person name="De Pinna E."/>
            <person name="Peters T."/>
            <person name="Grant K."/>
        </authorList>
    </citation>
    <scope>NUCLEOTIDE SEQUENCE [LARGE SCALE GENOMIC DNA]</scope>
    <source>
        <strain evidence="1">294779</strain>
    </source>
</reference>